<protein>
    <submittedName>
        <fullName evidence="6">Microcin C transport system substrate-binding protein</fullName>
    </submittedName>
</protein>
<organism evidence="6 7">
    <name type="scientific">Azospirillum rugosum</name>
    <dbReference type="NCBI Taxonomy" id="416170"/>
    <lineage>
        <taxon>Bacteria</taxon>
        <taxon>Pseudomonadati</taxon>
        <taxon>Pseudomonadota</taxon>
        <taxon>Alphaproteobacteria</taxon>
        <taxon>Rhodospirillales</taxon>
        <taxon>Azospirillaceae</taxon>
        <taxon>Azospirillum</taxon>
    </lineage>
</organism>
<gene>
    <name evidence="6" type="ORF">J2851_000266</name>
</gene>
<proteinExistence type="inferred from homology"/>
<dbReference type="EMBL" id="JAGINP010000001">
    <property type="protein sequence ID" value="MBP2290529.1"/>
    <property type="molecule type" value="Genomic_DNA"/>
</dbReference>
<dbReference type="InterPro" id="IPR030678">
    <property type="entry name" value="Peptide/Ni-bd"/>
</dbReference>
<sequence>MRGIAGPLAASMAALTLVALMAVAPAAAEPRHGMALYGEPKYGADFKHFDYVNPNAPKGGKVTLQAIGSFDTLNPFALKGVPAAGATMIYDTLMANAADEPFTEYGQLAESIEVPEDRSWVAFTLRPQARWHDGKPVTAEDVVFTFHTLTESHPFYRSYYAAVDKVEADGDRRVRFTFKPGDNRELPLIVGQLPVLPKHYWEGKEFQATTLDPPLGSGPYRIAAFDPGRSISYERVADYWGADLAVNVGRNNFGTMAYEYFRDASVALQAFRGGLYDFRQENVAKTWATGYDFDAVQAGKVVREEIPNQVPAGMQGYVFNTRRPMFADRRVRWAIAQAFDFEWTNQTLFYGAYKRTESYFENSPLQSQGVPQGRELALLEPWRGKIPDEVFEKPYRAPSTDGQNGLRRNLLEAKRLLDEAGTDVRNGRRVMVATGQPLSFEILLDSPTFERVTLPFVENLKRLGIQANVRTVDTTQYENRIRDFDFDMTVHVWGQSLSPGNEQAGFWGSSAAERPGSQNLAGIRDPAVDALIGKVVSAGSEEDLKAAVSALDRVLLWGHYVVPQWYSGVYRVAYWNRLKRPATLPPYSLAFDAWWLGDAKSVAEQPPR</sequence>
<evidence type="ECO:0000259" key="5">
    <source>
        <dbReference type="Pfam" id="PF00496"/>
    </source>
</evidence>
<dbReference type="PANTHER" id="PTHR30290">
    <property type="entry name" value="PERIPLASMIC BINDING COMPONENT OF ABC TRANSPORTER"/>
    <property type="match status" value="1"/>
</dbReference>
<dbReference type="InterPro" id="IPR039424">
    <property type="entry name" value="SBP_5"/>
</dbReference>
<dbReference type="Gene3D" id="3.40.190.10">
    <property type="entry name" value="Periplasmic binding protein-like II"/>
    <property type="match status" value="1"/>
</dbReference>
<dbReference type="Gene3D" id="3.10.105.10">
    <property type="entry name" value="Dipeptide-binding Protein, Domain 3"/>
    <property type="match status" value="1"/>
</dbReference>
<comment type="caution">
    <text evidence="6">The sequence shown here is derived from an EMBL/GenBank/DDBJ whole genome shotgun (WGS) entry which is preliminary data.</text>
</comment>
<dbReference type="PANTHER" id="PTHR30290:SF64">
    <property type="entry name" value="ABC TRANSPORTER PERIPLASMIC BINDING PROTEIN"/>
    <property type="match status" value="1"/>
</dbReference>
<comment type="similarity">
    <text evidence="2">Belongs to the bacterial solute-binding protein 5 family.</text>
</comment>
<feature type="signal peptide" evidence="4">
    <location>
        <begin position="1"/>
        <end position="28"/>
    </location>
</feature>
<evidence type="ECO:0000313" key="7">
    <source>
        <dbReference type="Proteomes" id="UP000781958"/>
    </source>
</evidence>
<evidence type="ECO:0000313" key="6">
    <source>
        <dbReference type="EMBL" id="MBP2290529.1"/>
    </source>
</evidence>
<feature type="chain" id="PRO_5045211268" evidence="4">
    <location>
        <begin position="29"/>
        <end position="608"/>
    </location>
</feature>
<evidence type="ECO:0000256" key="2">
    <source>
        <dbReference type="ARBA" id="ARBA00005695"/>
    </source>
</evidence>
<dbReference type="SUPFAM" id="SSF53850">
    <property type="entry name" value="Periplasmic binding protein-like II"/>
    <property type="match status" value="1"/>
</dbReference>
<name>A0ABS4SD84_9PROT</name>
<accession>A0ABS4SD84</accession>
<reference evidence="6 7" key="1">
    <citation type="submission" date="2021-03" db="EMBL/GenBank/DDBJ databases">
        <title>Genomic Encyclopedia of Type Strains, Phase III (KMG-III): the genomes of soil and plant-associated and newly described type strains.</title>
        <authorList>
            <person name="Whitman W."/>
        </authorList>
    </citation>
    <scope>NUCLEOTIDE SEQUENCE [LARGE SCALE GENOMIC DNA]</scope>
    <source>
        <strain evidence="6 7">IMMIB AFH-6</strain>
    </source>
</reference>
<feature type="domain" description="Solute-binding protein family 5" evidence="5">
    <location>
        <begin position="106"/>
        <end position="510"/>
    </location>
</feature>
<dbReference type="RefSeq" id="WP_246500341.1">
    <property type="nucleotide sequence ID" value="NZ_JAGINP010000001.1"/>
</dbReference>
<keyword evidence="3 4" id="KW-0732">Signal</keyword>
<dbReference type="PIRSF" id="PIRSF002741">
    <property type="entry name" value="MppA"/>
    <property type="match status" value="1"/>
</dbReference>
<evidence type="ECO:0000256" key="1">
    <source>
        <dbReference type="ARBA" id="ARBA00004418"/>
    </source>
</evidence>
<dbReference type="Pfam" id="PF00496">
    <property type="entry name" value="SBP_bac_5"/>
    <property type="match status" value="1"/>
</dbReference>
<evidence type="ECO:0000256" key="4">
    <source>
        <dbReference type="SAM" id="SignalP"/>
    </source>
</evidence>
<dbReference type="CDD" id="cd08497">
    <property type="entry name" value="MbnE-like"/>
    <property type="match status" value="1"/>
</dbReference>
<keyword evidence="7" id="KW-1185">Reference proteome</keyword>
<comment type="subcellular location">
    <subcellularLocation>
        <location evidence="1">Periplasm</location>
    </subcellularLocation>
</comment>
<evidence type="ECO:0000256" key="3">
    <source>
        <dbReference type="ARBA" id="ARBA00022729"/>
    </source>
</evidence>
<dbReference type="InterPro" id="IPR000914">
    <property type="entry name" value="SBP_5_dom"/>
</dbReference>
<dbReference type="Proteomes" id="UP000781958">
    <property type="component" value="Unassembled WGS sequence"/>
</dbReference>